<dbReference type="OrthoDB" id="551377at2759"/>
<feature type="region of interest" description="Disordered" evidence="1">
    <location>
        <begin position="365"/>
        <end position="399"/>
    </location>
</feature>
<feature type="compositionally biased region" description="Low complexity" evidence="1">
    <location>
        <begin position="68"/>
        <end position="138"/>
    </location>
</feature>
<feature type="region of interest" description="Disordered" evidence="1">
    <location>
        <begin position="308"/>
        <end position="331"/>
    </location>
</feature>
<dbReference type="Proteomes" id="UP000612055">
    <property type="component" value="Unassembled WGS sequence"/>
</dbReference>
<keyword evidence="3" id="KW-1185">Reference proteome</keyword>
<sequence length="578" mass="58456">MTLRTLSLIGRHEYSCAIGPVTGTGSPWAGGAPEGLKELPPLPAQSRGPVRLTVLWDLESLKPFTQQAPASDATATSSSTSTNSGPSSSSSSSSSFGAGANANNSTRGSSSVGAAAWSSTGASRGPTRLSAAGLAGSSSPDLLGALDTLCRTLQEYGAVHAVHLFVRESTLAKAPALRRQLSQLTSWAEPPPSPPLPPSPQAPAEPSASSVPPSSAATPPTAPSGSTSGAAAGRGAVLSAGPGGKTKRRGATPAPAPPHDCPLCRSTHASRLDLLRHFAFAHQGPLLAATAGDARARLTWTRGRPLTLAPLPEEEDGECADGGSGHGSARAPEAVALSPQDFVYGRELLLRGQHLDELLSAAAPTTLTDPTDTPTAAPFSDASAPAAAAPAQASKAAARPPRFRPGLHVHVAPPGQAPTATAAALQATAERLAKAGPAAWSTSEEDPSLAATSASGPRARRQAAEEARLAAGGGRGRGRGRGRGEADPGPPGCVCVVSDDEGVEEVVTVLQRRGLPVVLVGRRQRAAPADTFIRWWALQSGEYRLGGARDGAEEGGRQRRRFGAGAAGGFAGGRGRRG</sequence>
<feature type="region of interest" description="Disordered" evidence="1">
    <location>
        <begin position="66"/>
        <end position="138"/>
    </location>
</feature>
<feature type="compositionally biased region" description="Pro residues" evidence="1">
    <location>
        <begin position="189"/>
        <end position="203"/>
    </location>
</feature>
<reference evidence="2" key="1">
    <citation type="journal article" date="2020" name="bioRxiv">
        <title>Comparative genomics of Chlamydomonas.</title>
        <authorList>
            <person name="Craig R.J."/>
            <person name="Hasan A.R."/>
            <person name="Ness R.W."/>
            <person name="Keightley P.D."/>
        </authorList>
    </citation>
    <scope>NUCLEOTIDE SEQUENCE</scope>
    <source>
        <strain evidence="2">CCAP 11/70</strain>
    </source>
</reference>
<organism evidence="2 3">
    <name type="scientific">Edaphochlamys debaryana</name>
    <dbReference type="NCBI Taxonomy" id="47281"/>
    <lineage>
        <taxon>Eukaryota</taxon>
        <taxon>Viridiplantae</taxon>
        <taxon>Chlorophyta</taxon>
        <taxon>core chlorophytes</taxon>
        <taxon>Chlorophyceae</taxon>
        <taxon>CS clade</taxon>
        <taxon>Chlamydomonadales</taxon>
        <taxon>Chlamydomonadales incertae sedis</taxon>
        <taxon>Edaphochlamys</taxon>
    </lineage>
</organism>
<dbReference type="AlphaFoldDB" id="A0A836C382"/>
<evidence type="ECO:0000256" key="1">
    <source>
        <dbReference type="SAM" id="MobiDB-lite"/>
    </source>
</evidence>
<feature type="region of interest" description="Disordered" evidence="1">
    <location>
        <begin position="434"/>
        <end position="492"/>
    </location>
</feature>
<comment type="caution">
    <text evidence="2">The sequence shown here is derived from an EMBL/GenBank/DDBJ whole genome shotgun (WGS) entry which is preliminary data.</text>
</comment>
<dbReference type="EMBL" id="JAEHOE010000010">
    <property type="protein sequence ID" value="KAG2498505.1"/>
    <property type="molecule type" value="Genomic_DNA"/>
</dbReference>
<name>A0A836C382_9CHLO</name>
<feature type="compositionally biased region" description="Gly residues" evidence="1">
    <location>
        <begin position="565"/>
        <end position="578"/>
    </location>
</feature>
<protein>
    <submittedName>
        <fullName evidence="2">Uncharacterized protein</fullName>
    </submittedName>
</protein>
<evidence type="ECO:0000313" key="3">
    <source>
        <dbReference type="Proteomes" id="UP000612055"/>
    </source>
</evidence>
<accession>A0A836C382</accession>
<proteinExistence type="predicted"/>
<feature type="region of interest" description="Disordered" evidence="1">
    <location>
        <begin position="185"/>
        <end position="263"/>
    </location>
</feature>
<feature type="compositionally biased region" description="Low complexity" evidence="1">
    <location>
        <begin position="204"/>
        <end position="236"/>
    </location>
</feature>
<feature type="region of interest" description="Disordered" evidence="1">
    <location>
        <begin position="549"/>
        <end position="578"/>
    </location>
</feature>
<evidence type="ECO:0000313" key="2">
    <source>
        <dbReference type="EMBL" id="KAG2498505.1"/>
    </source>
</evidence>
<gene>
    <name evidence="2" type="ORF">HYH03_003756</name>
</gene>